<dbReference type="KEGG" id="neq:NEQ512"/>
<evidence type="ECO:0000256" key="5">
    <source>
        <dbReference type="ARBA" id="ARBA00022840"/>
    </source>
</evidence>
<gene>
    <name evidence="13" type="ordered locus">NEQ512</name>
</gene>
<dbReference type="Gene3D" id="3.40.50.300">
    <property type="entry name" value="P-loop containing nucleotide triphosphate hydrolases"/>
    <property type="match status" value="2"/>
</dbReference>
<comment type="catalytic activity">
    <reaction evidence="8">
        <text>Couples ATP hydrolysis with the unwinding of duplex DNA by translocating in the 3'-5' direction.</text>
        <dbReference type="EC" id="5.6.2.4"/>
    </reaction>
</comment>
<name>Q74MW9_NANEQ</name>
<evidence type="ECO:0000256" key="8">
    <source>
        <dbReference type="ARBA" id="ARBA00034617"/>
    </source>
</evidence>
<dbReference type="EMBL" id="AE017199">
    <property type="protein sequence ID" value="AAR39353.1"/>
    <property type="molecule type" value="Genomic_DNA"/>
</dbReference>
<dbReference type="GO" id="GO:0003677">
    <property type="term" value="F:DNA binding"/>
    <property type="evidence" value="ECO:0007669"/>
    <property type="project" value="UniProtKB-KW"/>
</dbReference>
<keyword evidence="5" id="KW-0067">ATP-binding</keyword>
<dbReference type="STRING" id="228908.NEQ512"/>
<dbReference type="InterPro" id="IPR033186">
    <property type="entry name" value="HerA_C"/>
</dbReference>
<dbReference type="PANTHER" id="PTHR42957">
    <property type="entry name" value="HELICASE MJ1565-RELATED"/>
    <property type="match status" value="1"/>
</dbReference>
<dbReference type="InterPro" id="IPR002789">
    <property type="entry name" value="HerA_central"/>
</dbReference>
<keyword evidence="6" id="KW-0238">DNA-binding</keyword>
<dbReference type="HOGENOM" id="CLU_058575_0_0_2"/>
<evidence type="ECO:0000259" key="12">
    <source>
        <dbReference type="Pfam" id="PF05872"/>
    </source>
</evidence>
<dbReference type="PANTHER" id="PTHR42957:SF1">
    <property type="entry name" value="HELICASE MJ1565-RELATED"/>
    <property type="match status" value="1"/>
</dbReference>
<evidence type="ECO:0000313" key="14">
    <source>
        <dbReference type="Proteomes" id="UP000000578"/>
    </source>
</evidence>
<reference evidence="13 14" key="1">
    <citation type="journal article" date="2003" name="Proc. Natl. Acad. Sci. U.S.A.">
        <title>The genome of Nanoarchaeum equitans: insights into early archaeal evolution and derived parasitism.</title>
        <authorList>
            <person name="Waters E."/>
            <person name="Hohn M.J."/>
            <person name="Ahel I."/>
            <person name="Graham D.E."/>
            <person name="Adams M.D."/>
            <person name="Barnstead M."/>
            <person name="Beeson K.Y."/>
            <person name="Bibbs L."/>
            <person name="Bolanos R."/>
            <person name="Keller M."/>
            <person name="Kretz K."/>
            <person name="Lin X."/>
            <person name="Mathur E."/>
            <person name="Ni J."/>
            <person name="Podar M."/>
            <person name="Richardson T."/>
            <person name="Sutton G.G."/>
            <person name="Simon M."/>
            <person name="Soll D."/>
            <person name="Stetter K.O."/>
            <person name="Short J.M."/>
            <person name="Noordewier M."/>
        </authorList>
    </citation>
    <scope>NUCLEOTIDE SEQUENCE [LARGE SCALE GENOMIC DNA]</scope>
    <source>
        <strain evidence="13 14">Kin4-M</strain>
    </source>
</reference>
<dbReference type="Pfam" id="PF01935">
    <property type="entry name" value="DUF87"/>
    <property type="match status" value="1"/>
</dbReference>
<evidence type="ECO:0000313" key="13">
    <source>
        <dbReference type="EMBL" id="AAR39353.1"/>
    </source>
</evidence>
<evidence type="ECO:0000256" key="9">
    <source>
        <dbReference type="ARBA" id="ARBA00048954"/>
    </source>
</evidence>
<dbReference type="InterPro" id="IPR008571">
    <property type="entry name" value="HerA-like"/>
</dbReference>
<dbReference type="Pfam" id="PF05872">
    <property type="entry name" value="HerA_C"/>
    <property type="match status" value="1"/>
</dbReference>
<feature type="domain" description="Helicase HerA-like C-terminal" evidence="12">
    <location>
        <begin position="214"/>
        <end position="282"/>
    </location>
</feature>
<evidence type="ECO:0000256" key="4">
    <source>
        <dbReference type="ARBA" id="ARBA00022806"/>
    </source>
</evidence>
<dbReference type="GO" id="GO:0043139">
    <property type="term" value="F:5'-3' DNA helicase activity"/>
    <property type="evidence" value="ECO:0007669"/>
    <property type="project" value="UniProtKB-EC"/>
</dbReference>
<dbReference type="BioCyc" id="NEQU228908:GJB6-544-MONOMER"/>
<organism evidence="13 14">
    <name type="scientific">Nanoarchaeum equitans (strain Kin4-M)</name>
    <dbReference type="NCBI Taxonomy" id="228908"/>
    <lineage>
        <taxon>Archaea</taxon>
        <taxon>Nanobdellota</taxon>
        <taxon>Candidatus Nanoarchaeia</taxon>
        <taxon>Nanoarchaeales</taxon>
        <taxon>Nanoarchaeaceae</taxon>
        <taxon>Nanoarchaeum</taxon>
    </lineage>
</organism>
<dbReference type="InterPro" id="IPR027417">
    <property type="entry name" value="P-loop_NTPase"/>
</dbReference>
<dbReference type="Proteomes" id="UP000000578">
    <property type="component" value="Chromosome"/>
</dbReference>
<dbReference type="SUPFAM" id="SSF52540">
    <property type="entry name" value="P-loop containing nucleoside triphosphate hydrolases"/>
    <property type="match status" value="1"/>
</dbReference>
<proteinExistence type="inferred from homology"/>
<protein>
    <submittedName>
        <fullName evidence="13">NEQ512</fullName>
    </submittedName>
</protein>
<evidence type="ECO:0000256" key="3">
    <source>
        <dbReference type="ARBA" id="ARBA00022801"/>
    </source>
</evidence>
<accession>Q74MW9</accession>
<evidence type="ECO:0000256" key="7">
    <source>
        <dbReference type="ARBA" id="ARBA00023235"/>
    </source>
</evidence>
<dbReference type="EnsemblBacteria" id="AAR39353">
    <property type="protein sequence ID" value="AAR39353"/>
    <property type="gene ID" value="NEQ512"/>
</dbReference>
<comment type="catalytic activity">
    <reaction evidence="10">
        <text>ATP + H2O = ADP + phosphate + H(+)</text>
        <dbReference type="Rhea" id="RHEA:13065"/>
        <dbReference type="ChEBI" id="CHEBI:15377"/>
        <dbReference type="ChEBI" id="CHEBI:15378"/>
        <dbReference type="ChEBI" id="CHEBI:30616"/>
        <dbReference type="ChEBI" id="CHEBI:43474"/>
        <dbReference type="ChEBI" id="CHEBI:456216"/>
        <dbReference type="EC" id="5.6.2.4"/>
    </reaction>
</comment>
<comment type="similarity">
    <text evidence="1">Belongs to the HerA family.</text>
</comment>
<comment type="catalytic activity">
    <reaction evidence="9">
        <text>ATP + H2O = ADP + phosphate + H(+)</text>
        <dbReference type="Rhea" id="RHEA:13065"/>
        <dbReference type="ChEBI" id="CHEBI:15377"/>
        <dbReference type="ChEBI" id="CHEBI:15378"/>
        <dbReference type="ChEBI" id="CHEBI:30616"/>
        <dbReference type="ChEBI" id="CHEBI:43474"/>
        <dbReference type="ChEBI" id="CHEBI:456216"/>
        <dbReference type="EC" id="5.6.2.3"/>
    </reaction>
</comment>
<feature type="domain" description="Helicase HerA central" evidence="11">
    <location>
        <begin position="29"/>
        <end position="163"/>
    </location>
</feature>
<evidence type="ECO:0000256" key="6">
    <source>
        <dbReference type="ARBA" id="ARBA00023125"/>
    </source>
</evidence>
<keyword evidence="14" id="KW-1185">Reference proteome</keyword>
<dbReference type="GO" id="GO:0005524">
    <property type="term" value="F:ATP binding"/>
    <property type="evidence" value="ECO:0007669"/>
    <property type="project" value="UniProtKB-KW"/>
</dbReference>
<keyword evidence="2" id="KW-0547">Nucleotide-binding</keyword>
<keyword evidence="3" id="KW-0378">Hydrolase</keyword>
<evidence type="ECO:0000259" key="11">
    <source>
        <dbReference type="Pfam" id="PF01935"/>
    </source>
</evidence>
<keyword evidence="4" id="KW-0347">Helicase</keyword>
<dbReference type="GO" id="GO:0016787">
    <property type="term" value="F:hydrolase activity"/>
    <property type="evidence" value="ECO:0007669"/>
    <property type="project" value="UniProtKB-KW"/>
</dbReference>
<sequence>MIFLGKEVIKVGVNFIYGEPIYYDYSKVRYTLVVGKRGTGKSFTLGVLLEGFAEANNKELSVIVFDTLNIFHTLQYPNYRGIDLLSEWNLEPKKFAINMIEPTFSKEDLSFYDLLEFFSLEETDPKSDIIYEHFINNKEPPFLKQRYKLLKSLLGPSIIEKIKNPGIHIIRVGHLPIYAKRAVLNILARKILEIRIKEREKEIKREASDEYVREVPLFWLFIDEAHEFLDKSIDSPVKDSLVNLIREGRGPGVGLVLATQQPNKLIDDALTQIDSLIAHRLTNKSDIESISSILYNYIDIDFRKYFAINLPNRPGAALFVDDEKELVKPIQVRPRMSYHGGSTAHIYKI</sequence>
<evidence type="ECO:0000256" key="10">
    <source>
        <dbReference type="ARBA" id="ARBA00048988"/>
    </source>
</evidence>
<keyword evidence="7" id="KW-0413">Isomerase</keyword>
<dbReference type="GO" id="GO:0043138">
    <property type="term" value="F:3'-5' DNA helicase activity"/>
    <property type="evidence" value="ECO:0007669"/>
    <property type="project" value="UniProtKB-EC"/>
</dbReference>
<dbReference type="AlphaFoldDB" id="Q74MW9"/>
<evidence type="ECO:0000256" key="1">
    <source>
        <dbReference type="ARBA" id="ARBA00007816"/>
    </source>
</evidence>
<evidence type="ECO:0000256" key="2">
    <source>
        <dbReference type="ARBA" id="ARBA00022741"/>
    </source>
</evidence>